<protein>
    <submittedName>
        <fullName evidence="2">Uncharacterized protein</fullName>
    </submittedName>
</protein>
<accession>A0A4Z2DVV0</accession>
<feature type="compositionally biased region" description="Basic and acidic residues" evidence="1">
    <location>
        <begin position="796"/>
        <end position="805"/>
    </location>
</feature>
<proteinExistence type="predicted"/>
<dbReference type="OrthoDB" id="6238664at2759"/>
<evidence type="ECO:0000313" key="2">
    <source>
        <dbReference type="EMBL" id="TNN20488.1"/>
    </source>
</evidence>
<feature type="compositionally biased region" description="Polar residues" evidence="1">
    <location>
        <begin position="786"/>
        <end position="795"/>
    </location>
</feature>
<sequence>MPINRKSLSVYKPFGCKLSSEVTTGDWKNTPNENVKFVNIYEPSSTKHDTSNRLDNSDAFWTKSRTTASRVPFEMSSEDGSASFSSSSSSDLMSSSLIEGKCCEEHLSLTREMAIQLLKEYVKNLKDFSSMMREKQLTTVRDISTSPIQSPVLDTLERQNCVRKRETQCSDHTSNRQRPSSMLGISNAHQSGYGLVDTSRSQTPTNFSSSCDYVIDIPVTSSRKQLFPTSSIGKITGQPSNYSEKPYSAMIDNRPWFSTNNFDSDESGKQTPVNYEPNLPKTMMKSEKYYQLQKDPENSMPILSATKTDSNTTSDCKKEKYKDLDKVVMLPPQPDILRSERPQKPNVVIVDEKTNGEVIVAEKKSKTPLSPPNHFLHMHTPDVGKIERLRINSPSPSYVTSVASFENSFRLIPPKPEYHSSPTSQPKIYHQGTQRSSSLQRVVPNSTKETPRIKNVYNTQSQNTHRSLVKSSSSIPLGGTPSYTESISPKSTTPFSQASSVSNYVDYLEYDTSQTLGNTFSKHDFSSDKLGFTHKSHHVTEINKQSYWTDNSKFPTNFNSYVGQNGFQSHTNQPSIKTYAESGVQSVQPSSVCTFENVTNKAVSIQTTDDIPTLKRGNKTRISVEDSLLSPNKYRFRVDSEQNPPTLFQQSNSSKKLHIGSSQYESGMFYQRKSDKTTQTDDFNDDSWTTGSLDFSNNQDFEAPCDLETASPANEPNLQTWTLSLQSIVRPTESECILHNTNKINCMEHANMHIEETKLSENKMQSSSDYHKEPWRRHSLRIIPSDSDSYPATQKNVDHSSDWPNRKFSLPRKPRTTSRFSIGSTSDLDTPKCRSVHFSNDVLVAHTGSGPEPLLLSSAPLKESMSEDEAEQNSYFTEIKPNYLSKLSVDCGHNTSNFSKPPKSRINTSRPSAPLPFRRQFVFNTPMGPFDRSGLVIRQAQLGHISGYTSNYT</sequence>
<reference evidence="2 3" key="1">
    <citation type="submission" date="2019-03" db="EMBL/GenBank/DDBJ databases">
        <title>An improved genome assembly of the fluke Schistosoma japonicum.</title>
        <authorList>
            <person name="Hu W."/>
            <person name="Luo F."/>
            <person name="Yin M."/>
            <person name="Mo X."/>
            <person name="Sun C."/>
            <person name="Wu Q."/>
            <person name="Zhu B."/>
            <person name="Xiang M."/>
            <person name="Wang J."/>
            <person name="Wang Y."/>
            <person name="Zhang T."/>
            <person name="Xu B."/>
            <person name="Zheng H."/>
            <person name="Feng Z."/>
        </authorList>
    </citation>
    <scope>NUCLEOTIDE SEQUENCE [LARGE SCALE GENOMIC DNA]</scope>
    <source>
        <strain evidence="2">HuSjv2</strain>
        <tissue evidence="2">Worms</tissue>
    </source>
</reference>
<organism evidence="2 3">
    <name type="scientific">Schistosoma japonicum</name>
    <name type="common">Blood fluke</name>
    <dbReference type="NCBI Taxonomy" id="6182"/>
    <lineage>
        <taxon>Eukaryota</taxon>
        <taxon>Metazoa</taxon>
        <taxon>Spiralia</taxon>
        <taxon>Lophotrochozoa</taxon>
        <taxon>Platyhelminthes</taxon>
        <taxon>Trematoda</taxon>
        <taxon>Digenea</taxon>
        <taxon>Strigeidida</taxon>
        <taxon>Schistosomatoidea</taxon>
        <taxon>Schistosomatidae</taxon>
        <taxon>Schistosoma</taxon>
    </lineage>
</organism>
<gene>
    <name evidence="2" type="ORF">EWB00_003918</name>
</gene>
<dbReference type="EMBL" id="SKCS01000025">
    <property type="protein sequence ID" value="TNN20488.1"/>
    <property type="molecule type" value="Genomic_DNA"/>
</dbReference>
<feature type="compositionally biased region" description="Polar residues" evidence="1">
    <location>
        <begin position="456"/>
        <end position="497"/>
    </location>
</feature>
<feature type="region of interest" description="Disordered" evidence="1">
    <location>
        <begin position="783"/>
        <end position="824"/>
    </location>
</feature>
<feature type="region of interest" description="Disordered" evidence="1">
    <location>
        <begin position="164"/>
        <end position="188"/>
    </location>
</feature>
<name>A0A4Z2DVV0_SCHJA</name>
<keyword evidence="3" id="KW-1185">Reference proteome</keyword>
<feature type="compositionally biased region" description="Polar residues" evidence="1">
    <location>
        <begin position="641"/>
        <end position="656"/>
    </location>
</feature>
<evidence type="ECO:0000313" key="3">
    <source>
        <dbReference type="Proteomes" id="UP000311919"/>
    </source>
</evidence>
<comment type="caution">
    <text evidence="2">The sequence shown here is derived from an EMBL/GenBank/DDBJ whole genome shotgun (WGS) entry which is preliminary data.</text>
</comment>
<feature type="region of interest" description="Disordered" evidence="1">
    <location>
        <begin position="258"/>
        <end position="279"/>
    </location>
</feature>
<feature type="region of interest" description="Disordered" evidence="1">
    <location>
        <begin position="636"/>
        <end position="656"/>
    </location>
</feature>
<feature type="compositionally biased region" description="Polar residues" evidence="1">
    <location>
        <begin position="170"/>
        <end position="188"/>
    </location>
</feature>
<feature type="region of interest" description="Disordered" evidence="1">
    <location>
        <begin position="415"/>
        <end position="497"/>
    </location>
</feature>
<dbReference type="Proteomes" id="UP000311919">
    <property type="component" value="Unassembled WGS sequence"/>
</dbReference>
<evidence type="ECO:0000256" key="1">
    <source>
        <dbReference type="SAM" id="MobiDB-lite"/>
    </source>
</evidence>
<dbReference type="AlphaFoldDB" id="A0A4Z2DVV0"/>
<feature type="compositionally biased region" description="Polar residues" evidence="1">
    <location>
        <begin position="420"/>
        <end position="448"/>
    </location>
</feature>